<dbReference type="InterPro" id="IPR037095">
    <property type="entry name" value="RBP-J/Cbf11_DNA-bd_sf"/>
</dbReference>
<feature type="domain" description="RBP-Jkappa IPT" evidence="2">
    <location>
        <begin position="67"/>
        <end position="112"/>
    </location>
</feature>
<dbReference type="InterPro" id="IPR014756">
    <property type="entry name" value="Ig_E-set"/>
</dbReference>
<dbReference type="InterPro" id="IPR013783">
    <property type="entry name" value="Ig-like_fold"/>
</dbReference>
<dbReference type="GO" id="GO:0001228">
    <property type="term" value="F:DNA-binding transcription activator activity, RNA polymerase II-specific"/>
    <property type="evidence" value="ECO:0007669"/>
    <property type="project" value="InterPro"/>
</dbReference>
<name>U6CN33_NEOVI</name>
<dbReference type="Pfam" id="PF20144">
    <property type="entry name" value="TIG_SUH"/>
    <property type="match status" value="1"/>
</dbReference>
<organism evidence="3">
    <name type="scientific">Neovison vison</name>
    <name type="common">American mink</name>
    <name type="synonym">Mustela vison</name>
    <dbReference type="NCBI Taxonomy" id="452646"/>
    <lineage>
        <taxon>Eukaryota</taxon>
        <taxon>Metazoa</taxon>
        <taxon>Chordata</taxon>
        <taxon>Craniata</taxon>
        <taxon>Vertebrata</taxon>
        <taxon>Euteleostomi</taxon>
        <taxon>Mammalia</taxon>
        <taxon>Eutheria</taxon>
        <taxon>Laurasiatheria</taxon>
        <taxon>Carnivora</taxon>
        <taxon>Caniformia</taxon>
        <taxon>Musteloidea</taxon>
        <taxon>Mustelidae</taxon>
        <taxon>Mustelinae</taxon>
        <taxon>Neogale</taxon>
    </lineage>
</organism>
<dbReference type="Gene3D" id="2.60.40.1450">
    <property type="entry name" value="LAG1, DNA binding domain"/>
    <property type="match status" value="1"/>
</dbReference>
<dbReference type="Gene3D" id="2.60.40.10">
    <property type="entry name" value="Immunoglobulins"/>
    <property type="match status" value="1"/>
</dbReference>
<dbReference type="InterPro" id="IPR038007">
    <property type="entry name" value="RBP-Jkappa_IPT"/>
</dbReference>
<sequence>MQRLRHYAGSPMGDHHSLVSSQASPCPKEANRALLNDSSCWTIIGTEAVEFSFSPSLAWTREPVTPVPLLNTLELSGGGDVATLELHGENFHSGLKVWFGDVEAETMYRYSGRLPWAAEDRGARHRNS</sequence>
<evidence type="ECO:0000259" key="2">
    <source>
        <dbReference type="Pfam" id="PF20144"/>
    </source>
</evidence>
<evidence type="ECO:0000256" key="1">
    <source>
        <dbReference type="SAM" id="MobiDB-lite"/>
    </source>
</evidence>
<dbReference type="InterPro" id="IPR040159">
    <property type="entry name" value="CLS_fam"/>
</dbReference>
<dbReference type="Gene3D" id="2.80.10.50">
    <property type="match status" value="1"/>
</dbReference>
<proteinExistence type="evidence at transcript level"/>
<dbReference type="GO" id="GO:0003677">
    <property type="term" value="F:DNA binding"/>
    <property type="evidence" value="ECO:0007669"/>
    <property type="project" value="InterPro"/>
</dbReference>
<protein>
    <submittedName>
        <fullName evidence="3">Recombining binding protein suppressor of hairless-like protein</fullName>
    </submittedName>
</protein>
<reference evidence="3" key="1">
    <citation type="submission" date="2012-11" db="EMBL/GenBank/DDBJ databases">
        <title>An American mink transcriptome.</title>
        <authorList>
            <person name="Anistoroaei R."/>
            <person name="Christensen K."/>
        </authorList>
    </citation>
    <scope>NUCLEOTIDE SEQUENCE</scope>
    <source>
        <tissue evidence="3">Pool of brain</tissue>
    </source>
</reference>
<accession>U6CN33</accession>
<dbReference type="GO" id="GO:0005634">
    <property type="term" value="C:nucleus"/>
    <property type="evidence" value="ECO:0007669"/>
    <property type="project" value="InterPro"/>
</dbReference>
<dbReference type="PANTHER" id="PTHR10665">
    <property type="entry name" value="RECOMBINING BINDING PROTEIN SUPPRESSOR OF HAIRLESS"/>
    <property type="match status" value="1"/>
</dbReference>
<evidence type="ECO:0000313" key="3">
    <source>
        <dbReference type="EMBL" id="CCP71945.1"/>
    </source>
</evidence>
<dbReference type="FunFam" id="2.60.40.10:FF:003338">
    <property type="match status" value="1"/>
</dbReference>
<gene>
    <name evidence="3" type="primary">RBPJL</name>
</gene>
<feature type="region of interest" description="Disordered" evidence="1">
    <location>
        <begin position="1"/>
        <end position="24"/>
    </location>
</feature>
<dbReference type="AlphaFoldDB" id="U6CN33"/>
<dbReference type="SUPFAM" id="SSF81296">
    <property type="entry name" value="E set domains"/>
    <property type="match status" value="1"/>
</dbReference>
<dbReference type="EMBL" id="HAAF01000119">
    <property type="protein sequence ID" value="CCP71945.1"/>
    <property type="molecule type" value="mRNA"/>
</dbReference>